<protein>
    <submittedName>
        <fullName evidence="1">Uncharacterized protein</fullName>
    </submittedName>
</protein>
<name>A0A8S5RBD1_9VIRU</name>
<organism evidence="1">
    <name type="scientific">virus sp. ct9pU4</name>
    <dbReference type="NCBI Taxonomy" id="2828248"/>
    <lineage>
        <taxon>Viruses</taxon>
    </lineage>
</organism>
<dbReference type="EMBL" id="BK059087">
    <property type="protein sequence ID" value="DAE28459.1"/>
    <property type="molecule type" value="Genomic_DNA"/>
</dbReference>
<evidence type="ECO:0000313" key="1">
    <source>
        <dbReference type="EMBL" id="DAE28459.1"/>
    </source>
</evidence>
<proteinExistence type="predicted"/>
<sequence>MLNCGENRLITREQEPILCATVTSVPKKNLRIRDEVYEIDTVFQV</sequence>
<reference evidence="1" key="1">
    <citation type="journal article" date="2021" name="Proc. Natl. Acad. Sci. U.S.A.">
        <title>A Catalog of Tens of Thousands of Viruses from Human Metagenomes Reveals Hidden Associations with Chronic Diseases.</title>
        <authorList>
            <person name="Tisza M.J."/>
            <person name="Buck C.B."/>
        </authorList>
    </citation>
    <scope>NUCLEOTIDE SEQUENCE</scope>
    <source>
        <strain evidence="1">Ct9pU4</strain>
    </source>
</reference>
<accession>A0A8S5RBD1</accession>